<name>A0A9N9B4T3_9GLOM</name>
<dbReference type="OrthoDB" id="2436968at2759"/>
<evidence type="ECO:0000313" key="1">
    <source>
        <dbReference type="EMBL" id="CAG8555157.1"/>
    </source>
</evidence>
<feature type="non-terminal residue" evidence="1">
    <location>
        <position position="244"/>
    </location>
</feature>
<dbReference type="AlphaFoldDB" id="A0A9N9B4T3"/>
<gene>
    <name evidence="1" type="ORF">DEBURN_LOCUS7302</name>
</gene>
<proteinExistence type="predicted"/>
<dbReference type="EMBL" id="CAJVPK010000860">
    <property type="protein sequence ID" value="CAG8555157.1"/>
    <property type="molecule type" value="Genomic_DNA"/>
</dbReference>
<reference evidence="1" key="1">
    <citation type="submission" date="2021-06" db="EMBL/GenBank/DDBJ databases">
        <authorList>
            <person name="Kallberg Y."/>
            <person name="Tangrot J."/>
            <person name="Rosling A."/>
        </authorList>
    </citation>
    <scope>NUCLEOTIDE SEQUENCE</scope>
    <source>
        <strain evidence="1">AZ414A</strain>
    </source>
</reference>
<keyword evidence="2" id="KW-1185">Reference proteome</keyword>
<protein>
    <submittedName>
        <fullName evidence="1">6984_t:CDS:1</fullName>
    </submittedName>
</protein>
<evidence type="ECO:0000313" key="2">
    <source>
        <dbReference type="Proteomes" id="UP000789706"/>
    </source>
</evidence>
<organism evidence="1 2">
    <name type="scientific">Diversispora eburnea</name>
    <dbReference type="NCBI Taxonomy" id="1213867"/>
    <lineage>
        <taxon>Eukaryota</taxon>
        <taxon>Fungi</taxon>
        <taxon>Fungi incertae sedis</taxon>
        <taxon>Mucoromycota</taxon>
        <taxon>Glomeromycotina</taxon>
        <taxon>Glomeromycetes</taxon>
        <taxon>Diversisporales</taxon>
        <taxon>Diversisporaceae</taxon>
        <taxon>Diversispora</taxon>
    </lineage>
</organism>
<dbReference type="Proteomes" id="UP000789706">
    <property type="component" value="Unassembled WGS sequence"/>
</dbReference>
<comment type="caution">
    <text evidence="1">The sequence shown here is derived from an EMBL/GenBank/DDBJ whole genome shotgun (WGS) entry which is preliminary data.</text>
</comment>
<sequence length="244" mass="28466">KELDITEEEQQFPLIILPIDPIDTMNNNNFTTTTSENNLFYPNNYEITGEVSNDTFNISDIPDISSIPIYASLDEASSSSFYQIKEFTTINSWFWTKYISSILNSMPYISSDHINDIMEVDYPKDLSVSTFYQLLSQMRLLEVIDELIKEYCTVTKSKNNSSNKLEIVIQGQYLTPQSELFQKMFHHLSHSIIIPRLHRCGKYTTRITMPIPSISTIEPIINWLYDHNDQAWMKTMTPDNFEQR</sequence>
<accession>A0A9N9B4T3</accession>